<gene>
    <name evidence="1" type="ORF">H1P_1000023</name>
</gene>
<dbReference type="OrthoDB" id="9779968at2"/>
<dbReference type="PANTHER" id="PTHR43737:SF1">
    <property type="entry name" value="DUF1501 DOMAIN-CONTAINING PROTEIN"/>
    <property type="match status" value="1"/>
</dbReference>
<protein>
    <recommendedName>
        <fullName evidence="3">Twin-arginine translocation pathway signal</fullName>
    </recommendedName>
</protein>
<dbReference type="Proteomes" id="UP000320055">
    <property type="component" value="Unassembled WGS sequence"/>
</dbReference>
<sequence>MKRRKFLQTVGLATGGMILPVGSNNWVARGVDRANNPQRLVVILLRGAIDGLNVVIPHQDADYYSRRPSIAINPPGETKGAIDLDGFFGLHPALSDLIPFWQQKNLAFITNCGSPEANRSHFDAQDYLETGTPGIKQTPDGWLNRLLAQLPQDNPTQALNVGNTTPKILKGTMPIAHLRPGKNSLSPLPLDRPRVSNAFDRLYSGNSKIDKAYQEGRQARSIILEQLNQEMMSASRGAISPHKFVDDAAEVAQLIAGDAKTQLAFMDIGGWDTHINEPGVLNRSLPPLGEGLATLVNNLGAAYKDTVILVMSEFGRTVQENGNKGTDHGHGNLMWLLGGAVKGGKIYGDWTGLSESNLYEGRDLPVTTDFREAIASILTQHLNLSLQQLASVFPNYQLVDNLNLLKG</sequence>
<dbReference type="Pfam" id="PF07394">
    <property type="entry name" value="DUF1501"/>
    <property type="match status" value="1"/>
</dbReference>
<organism evidence="1 2">
    <name type="scientific">Hyella patelloides LEGE 07179</name>
    <dbReference type="NCBI Taxonomy" id="945734"/>
    <lineage>
        <taxon>Bacteria</taxon>
        <taxon>Bacillati</taxon>
        <taxon>Cyanobacteriota</taxon>
        <taxon>Cyanophyceae</taxon>
        <taxon>Pleurocapsales</taxon>
        <taxon>Hyellaceae</taxon>
        <taxon>Hyella</taxon>
    </lineage>
</organism>
<evidence type="ECO:0008006" key="3">
    <source>
        <dbReference type="Google" id="ProtNLM"/>
    </source>
</evidence>
<dbReference type="PANTHER" id="PTHR43737">
    <property type="entry name" value="BLL7424 PROTEIN"/>
    <property type="match status" value="1"/>
</dbReference>
<reference evidence="1 2" key="1">
    <citation type="submission" date="2019-01" db="EMBL/GenBank/DDBJ databases">
        <authorList>
            <person name="Brito A."/>
        </authorList>
    </citation>
    <scope>NUCLEOTIDE SEQUENCE [LARGE SCALE GENOMIC DNA]</scope>
    <source>
        <strain evidence="1">1</strain>
    </source>
</reference>
<dbReference type="AlphaFoldDB" id="A0A563VIW7"/>
<dbReference type="InterPro" id="IPR010869">
    <property type="entry name" value="DUF1501"/>
</dbReference>
<dbReference type="RefSeq" id="WP_144868645.1">
    <property type="nucleotide sequence ID" value="NZ_LR213856.1"/>
</dbReference>
<name>A0A563VIW7_9CYAN</name>
<keyword evidence="2" id="KW-1185">Reference proteome</keyword>
<evidence type="ECO:0000313" key="2">
    <source>
        <dbReference type="Proteomes" id="UP000320055"/>
    </source>
</evidence>
<evidence type="ECO:0000313" key="1">
    <source>
        <dbReference type="EMBL" id="VEP11352.1"/>
    </source>
</evidence>
<proteinExistence type="predicted"/>
<accession>A0A563VIW7</accession>
<dbReference type="EMBL" id="CAACVJ010000003">
    <property type="protein sequence ID" value="VEP11352.1"/>
    <property type="molecule type" value="Genomic_DNA"/>
</dbReference>